<comment type="caution">
    <text evidence="1">The sequence shown here is derived from an EMBL/GenBank/DDBJ whole genome shotgun (WGS) entry which is preliminary data.</text>
</comment>
<dbReference type="EMBL" id="JACCPJ010000005">
    <property type="protein sequence ID" value="NZD63570.1"/>
    <property type="molecule type" value="Genomic_DNA"/>
</dbReference>
<dbReference type="AlphaFoldDB" id="A0A7Z0UDA3"/>
<dbReference type="GO" id="GO:0016740">
    <property type="term" value="F:transferase activity"/>
    <property type="evidence" value="ECO:0007669"/>
    <property type="project" value="UniProtKB-KW"/>
</dbReference>
<evidence type="ECO:0000313" key="1">
    <source>
        <dbReference type="EMBL" id="NZD63570.1"/>
    </source>
</evidence>
<keyword evidence="1" id="KW-0808">Transferase</keyword>
<accession>A0A7Z0UDA3</accession>
<dbReference type="Proteomes" id="UP000532162">
    <property type="component" value="Unassembled WGS sequence"/>
</dbReference>
<protein>
    <submittedName>
        <fullName evidence="1">Glutamate acetyltransferase</fullName>
    </submittedName>
</protein>
<proteinExistence type="predicted"/>
<organism evidence="1 2">
    <name type="scientific">Rhizobium changzhiense</name>
    <dbReference type="NCBI Taxonomy" id="2692317"/>
    <lineage>
        <taxon>Bacteria</taxon>
        <taxon>Pseudomonadati</taxon>
        <taxon>Pseudomonadota</taxon>
        <taxon>Alphaproteobacteria</taxon>
        <taxon>Hyphomicrobiales</taxon>
        <taxon>Rhizobiaceae</taxon>
        <taxon>Rhizobium/Agrobacterium group</taxon>
        <taxon>Rhizobium</taxon>
    </lineage>
</organism>
<name>A0A7Z0UDA3_9HYPH</name>
<evidence type="ECO:0000313" key="2">
    <source>
        <dbReference type="Proteomes" id="UP000532162"/>
    </source>
</evidence>
<sequence>MNPFARTAAALFLVNGPKSNSPLDAEKICSALIQTLLEDASRNLEARAWQNAVQTVPYQVGRMKLTQTLNCTMPLGGLPDKLASMCTSKGQRPTLAKSIGSYLKQFGKPTAFNCLILDQSDTAEIHLSLTCLDVTEDRNPEKFIIASTQVSAKLKLSNQQTQAAITEAFGSFQATSDQPFYLRTELIQMPTKSSSMEDIRTRCSGRT</sequence>
<reference evidence="1 2" key="1">
    <citation type="submission" date="2020-07" db="EMBL/GenBank/DDBJ databases">
        <authorList>
            <person name="Sun Q."/>
        </authorList>
    </citation>
    <scope>NUCLEOTIDE SEQUENCE [LARGE SCALE GENOMIC DNA]</scope>
    <source>
        <strain evidence="1 2">WYCCWR 11290</strain>
    </source>
</reference>
<gene>
    <name evidence="1" type="ORF">HX900_21065</name>
</gene>